<dbReference type="PANTHER" id="PTHR46268:SF6">
    <property type="entry name" value="UNIVERSAL STRESS PROTEIN UP12"/>
    <property type="match status" value="1"/>
</dbReference>
<dbReference type="RefSeq" id="WP_184381598.1">
    <property type="nucleotide sequence ID" value="NZ_JACIDJ010000001.1"/>
</dbReference>
<evidence type="ECO:0000259" key="2">
    <source>
        <dbReference type="Pfam" id="PF00582"/>
    </source>
</evidence>
<gene>
    <name evidence="3" type="ORF">GGQ83_000050</name>
</gene>
<evidence type="ECO:0000313" key="3">
    <source>
        <dbReference type="EMBL" id="MBB3896624.1"/>
    </source>
</evidence>
<dbReference type="SUPFAM" id="SSF52402">
    <property type="entry name" value="Adenine nucleotide alpha hydrolases-like"/>
    <property type="match status" value="2"/>
</dbReference>
<dbReference type="InterPro" id="IPR006016">
    <property type="entry name" value="UspA"/>
</dbReference>
<keyword evidence="4" id="KW-1185">Reference proteome</keyword>
<protein>
    <submittedName>
        <fullName evidence="3">Nucleotide-binding universal stress UspA family protein</fullName>
    </submittedName>
</protein>
<evidence type="ECO:0000313" key="4">
    <source>
        <dbReference type="Proteomes" id="UP000553193"/>
    </source>
</evidence>
<organism evidence="3 4">
    <name type="scientific">Roseococcus suduntuyensis</name>
    <dbReference type="NCBI Taxonomy" id="455361"/>
    <lineage>
        <taxon>Bacteria</taxon>
        <taxon>Pseudomonadati</taxon>
        <taxon>Pseudomonadota</taxon>
        <taxon>Alphaproteobacteria</taxon>
        <taxon>Acetobacterales</taxon>
        <taxon>Roseomonadaceae</taxon>
        <taxon>Roseococcus</taxon>
    </lineage>
</organism>
<feature type="domain" description="UspA" evidence="2">
    <location>
        <begin position="1"/>
        <end position="118"/>
    </location>
</feature>
<dbReference type="PRINTS" id="PR01438">
    <property type="entry name" value="UNVRSLSTRESS"/>
</dbReference>
<comment type="similarity">
    <text evidence="1">Belongs to the universal stress protein A family.</text>
</comment>
<dbReference type="Pfam" id="PF00582">
    <property type="entry name" value="Usp"/>
    <property type="match status" value="2"/>
</dbReference>
<feature type="domain" description="UspA" evidence="2">
    <location>
        <begin position="204"/>
        <end position="271"/>
    </location>
</feature>
<dbReference type="PANTHER" id="PTHR46268">
    <property type="entry name" value="STRESS RESPONSE PROTEIN NHAX"/>
    <property type="match status" value="1"/>
</dbReference>
<dbReference type="Proteomes" id="UP000553193">
    <property type="component" value="Unassembled WGS sequence"/>
</dbReference>
<reference evidence="3 4" key="1">
    <citation type="submission" date="2020-08" db="EMBL/GenBank/DDBJ databases">
        <title>Genomic Encyclopedia of Type Strains, Phase IV (KMG-IV): sequencing the most valuable type-strain genomes for metagenomic binning, comparative biology and taxonomic classification.</title>
        <authorList>
            <person name="Goeker M."/>
        </authorList>
    </citation>
    <scope>NUCLEOTIDE SEQUENCE [LARGE SCALE GENOMIC DNA]</scope>
    <source>
        <strain evidence="3 4">DSM 19979</strain>
    </source>
</reference>
<dbReference type="EMBL" id="JACIDJ010000001">
    <property type="protein sequence ID" value="MBB3896624.1"/>
    <property type="molecule type" value="Genomic_DNA"/>
</dbReference>
<dbReference type="AlphaFoldDB" id="A0A840A8H2"/>
<evidence type="ECO:0000256" key="1">
    <source>
        <dbReference type="ARBA" id="ARBA00008791"/>
    </source>
</evidence>
<name>A0A840A8H2_9PROT</name>
<proteinExistence type="inferred from homology"/>
<accession>A0A840A8H2</accession>
<dbReference type="CDD" id="cd00293">
    <property type="entry name" value="USP-like"/>
    <property type="match status" value="1"/>
</dbReference>
<sequence length="273" mass="28268">MIASILLVLDDTPGAAAARDLAFALARRTGAAITGVFVMDRPHTSDVHEPVPVGGGAFAAQRNKRLAEALREEARDVVAAARAAAGDLPFEVHLREEAPEPAILAEGAQHDLIVIGRDCTLGREACEDGLSPTVEALIRDGVRPLLVVPPGAPATADGPALIGYHGSLAGMRAVQLFALLGLGREGEVRLLDFSPGGAGLAGMKAYLSHHGCKVSAKAETGDEHDTLLAEARRLPARLMVLGAEGEGGLSRLVFGSATARLLRASPCPVFIHG</sequence>
<comment type="caution">
    <text evidence="3">The sequence shown here is derived from an EMBL/GenBank/DDBJ whole genome shotgun (WGS) entry which is preliminary data.</text>
</comment>
<dbReference type="Gene3D" id="3.40.50.12370">
    <property type="match status" value="1"/>
</dbReference>
<dbReference type="InterPro" id="IPR006015">
    <property type="entry name" value="Universal_stress_UspA"/>
</dbReference>